<gene>
    <name evidence="2" type="ORF">P2L57_03675</name>
</gene>
<evidence type="ECO:0000259" key="1">
    <source>
        <dbReference type="Pfam" id="PF09992"/>
    </source>
</evidence>
<evidence type="ECO:0000313" key="3">
    <source>
        <dbReference type="Proteomes" id="UP001220022"/>
    </source>
</evidence>
<keyword evidence="2" id="KW-0326">Glycosidase</keyword>
<dbReference type="GO" id="GO:0016798">
    <property type="term" value="F:hydrolase activity, acting on glycosyl bonds"/>
    <property type="evidence" value="ECO:0007669"/>
    <property type="project" value="UniProtKB-KW"/>
</dbReference>
<sequence>MASYACRLRTAWVSLILSGVLSTGTGVINASADSAVRFTERSQVAPGVEYRGFMAPAGHGIAYGHVLIADLSDHRVRVGLLRPGAVAARDTVSRMADAQGAVGGVNGDFFDIKGAAATGAAVGPAISEGEMLKAAAPRSQRMGPRLPSGASVEDVIGVATDGVARLDRVSVSGSVGTAHGTLALRGLNQYAIPEGGIAAFTERWGKASRYRAVCGPRATGCGAETYEVVVRGGRVNSVSDQPGSGAIGHDTVVLVGREGGAQALRRLRVGERVDVQHQLAGSAPVTPPLTMAAETVSQEGGEPTGLAQTLQQLAEGEQASLAHQLARVQPRPLRFAIGAVPILRDGRSLRGLDDRQSAVRAGAGYGSGGRRLYLLALDGNPQGHHGMTLTQFAHTMRAIGADNAVDLDGGGSATLVARNPGSDRVTVRNHPCDGTERLVPEGIGLFSRP</sequence>
<name>A0ABT5YTC4_9ACTN</name>
<evidence type="ECO:0000313" key="2">
    <source>
        <dbReference type="EMBL" id="MDF2254862.1"/>
    </source>
</evidence>
<dbReference type="RefSeq" id="WP_275808087.1">
    <property type="nucleotide sequence ID" value="NZ_BAAANM010000008.1"/>
</dbReference>
<keyword evidence="2" id="KW-0378">Hydrolase</keyword>
<dbReference type="PANTHER" id="PTHR40446:SF2">
    <property type="entry name" value="N-ACETYLGLUCOSAMINE-1-PHOSPHODIESTER ALPHA-N-ACETYLGLUCOSAMINIDASE"/>
    <property type="match status" value="1"/>
</dbReference>
<dbReference type="EMBL" id="JARHTQ010000002">
    <property type="protein sequence ID" value="MDF2254862.1"/>
    <property type="molecule type" value="Genomic_DNA"/>
</dbReference>
<organism evidence="2 3">
    <name type="scientific">Streptantibioticus ferralitis</name>
    <dbReference type="NCBI Taxonomy" id="236510"/>
    <lineage>
        <taxon>Bacteria</taxon>
        <taxon>Bacillati</taxon>
        <taxon>Actinomycetota</taxon>
        <taxon>Actinomycetes</taxon>
        <taxon>Kitasatosporales</taxon>
        <taxon>Streptomycetaceae</taxon>
        <taxon>Streptantibioticus</taxon>
    </lineage>
</organism>
<reference evidence="2 3" key="1">
    <citation type="submission" date="2023-03" db="EMBL/GenBank/DDBJ databases">
        <title>Draft genome sequence of type strain Streptomyces ferralitis JCM 14344.</title>
        <authorList>
            <person name="Klaysubun C."/>
            <person name="Duangmal K."/>
        </authorList>
    </citation>
    <scope>NUCLEOTIDE SEQUENCE [LARGE SCALE GENOMIC DNA]</scope>
    <source>
        <strain evidence="2 3">JCM 14344</strain>
    </source>
</reference>
<keyword evidence="3" id="KW-1185">Reference proteome</keyword>
<feature type="domain" description="Phosphodiester glycosidase" evidence="1">
    <location>
        <begin position="314"/>
        <end position="446"/>
    </location>
</feature>
<proteinExistence type="predicted"/>
<protein>
    <submittedName>
        <fullName evidence="2">Phosphodiester glycosidase family protein</fullName>
    </submittedName>
</protein>
<dbReference type="PANTHER" id="PTHR40446">
    <property type="entry name" value="N-ACETYLGLUCOSAMINE-1-PHOSPHODIESTER ALPHA-N-ACETYLGLUCOSAMINIDASE"/>
    <property type="match status" value="1"/>
</dbReference>
<comment type="caution">
    <text evidence="2">The sequence shown here is derived from an EMBL/GenBank/DDBJ whole genome shotgun (WGS) entry which is preliminary data.</text>
</comment>
<dbReference type="InterPro" id="IPR018711">
    <property type="entry name" value="NAGPA"/>
</dbReference>
<dbReference type="Pfam" id="PF09992">
    <property type="entry name" value="NAGPA"/>
    <property type="match status" value="1"/>
</dbReference>
<dbReference type="Proteomes" id="UP001220022">
    <property type="component" value="Unassembled WGS sequence"/>
</dbReference>
<accession>A0ABT5YTC4</accession>